<dbReference type="Proteomes" id="UP000003688">
    <property type="component" value="Unassembled WGS sequence"/>
</dbReference>
<evidence type="ECO:0000313" key="1">
    <source>
        <dbReference type="EMBL" id="EEF57123.1"/>
    </source>
</evidence>
<accession>B9XSS1</accession>
<proteinExistence type="predicted"/>
<sequence precursor="true">MIYTYAKCTSNHYEAPISRPAFGLGVRIQQAMRSFDKKLRCHNSFKGRGKGKKKAKYV</sequence>
<dbReference type="EMBL" id="ABOX02000085">
    <property type="protein sequence ID" value="EEF57123.1"/>
    <property type="molecule type" value="Genomic_DNA"/>
</dbReference>
<evidence type="ECO:0000313" key="2">
    <source>
        <dbReference type="Proteomes" id="UP000003688"/>
    </source>
</evidence>
<comment type="caution">
    <text evidence="1">The sequence shown here is derived from an EMBL/GenBank/DDBJ whole genome shotgun (WGS) entry which is preliminary data.</text>
</comment>
<name>B9XSS1_PEDPL</name>
<organism evidence="1 2">
    <name type="scientific">Pedosphaera parvula (strain Ellin514)</name>
    <dbReference type="NCBI Taxonomy" id="320771"/>
    <lineage>
        <taxon>Bacteria</taxon>
        <taxon>Pseudomonadati</taxon>
        <taxon>Verrucomicrobiota</taxon>
        <taxon>Pedosphaerae</taxon>
        <taxon>Pedosphaerales</taxon>
        <taxon>Pedosphaeraceae</taxon>
        <taxon>Pedosphaera</taxon>
    </lineage>
</organism>
<reference evidence="1 2" key="1">
    <citation type="journal article" date="2011" name="J. Bacteriol.">
        <title>Genome sequence of 'Pedosphaera parvula' Ellin514, an aerobic Verrucomicrobial isolate from pasture soil.</title>
        <authorList>
            <person name="Kant R."/>
            <person name="van Passel M.W."/>
            <person name="Sangwan P."/>
            <person name="Palva A."/>
            <person name="Lucas S."/>
            <person name="Copeland A."/>
            <person name="Lapidus A."/>
            <person name="Glavina Del Rio T."/>
            <person name="Dalin E."/>
            <person name="Tice H."/>
            <person name="Bruce D."/>
            <person name="Goodwin L."/>
            <person name="Pitluck S."/>
            <person name="Chertkov O."/>
            <person name="Larimer F.W."/>
            <person name="Land M.L."/>
            <person name="Hauser L."/>
            <person name="Brettin T.S."/>
            <person name="Detter J.C."/>
            <person name="Han S."/>
            <person name="de Vos W.M."/>
            <person name="Janssen P.H."/>
            <person name="Smidt H."/>
        </authorList>
    </citation>
    <scope>NUCLEOTIDE SEQUENCE [LARGE SCALE GENOMIC DNA]</scope>
    <source>
        <strain evidence="1 2">Ellin514</strain>
    </source>
</reference>
<keyword evidence="2" id="KW-1185">Reference proteome</keyword>
<gene>
    <name evidence="1" type="ORF">Cflav_PD0163</name>
</gene>
<protein>
    <submittedName>
        <fullName evidence="1">Uncharacterized protein</fullName>
    </submittedName>
</protein>
<dbReference type="AlphaFoldDB" id="B9XSS1"/>
<dbReference type="STRING" id="320771.Cflav_PD0163"/>